<gene>
    <name evidence="2" type="ORF">QE152_g28416</name>
</gene>
<name>A0AAW1JKJ0_POPJA</name>
<sequence>MLFLGMNKNEESLQQPVTPSTSASSYSSQSTEKRKVLRKDTSLAQKKAKFLEAASAALSAADEPFGKIVALDLNDMEVRQRIIAQKIISDVLYYGKLGHLTENCAFTLPMQTLPLHHSSHSGISHDYYSYQAHTFPHYTHGLRTTQPVLSASCDNEVSEFRLLPSNK</sequence>
<organism evidence="2 3">
    <name type="scientific">Popillia japonica</name>
    <name type="common">Japanese beetle</name>
    <dbReference type="NCBI Taxonomy" id="7064"/>
    <lineage>
        <taxon>Eukaryota</taxon>
        <taxon>Metazoa</taxon>
        <taxon>Ecdysozoa</taxon>
        <taxon>Arthropoda</taxon>
        <taxon>Hexapoda</taxon>
        <taxon>Insecta</taxon>
        <taxon>Pterygota</taxon>
        <taxon>Neoptera</taxon>
        <taxon>Endopterygota</taxon>
        <taxon>Coleoptera</taxon>
        <taxon>Polyphaga</taxon>
        <taxon>Scarabaeiformia</taxon>
        <taxon>Scarabaeidae</taxon>
        <taxon>Rutelinae</taxon>
        <taxon>Popillia</taxon>
    </lineage>
</organism>
<reference evidence="2 3" key="1">
    <citation type="journal article" date="2024" name="BMC Genomics">
        <title>De novo assembly and annotation of Popillia japonica's genome with initial clues to its potential as an invasive pest.</title>
        <authorList>
            <person name="Cucini C."/>
            <person name="Boschi S."/>
            <person name="Funari R."/>
            <person name="Cardaioli E."/>
            <person name="Iannotti N."/>
            <person name="Marturano G."/>
            <person name="Paoli F."/>
            <person name="Bruttini M."/>
            <person name="Carapelli A."/>
            <person name="Frati F."/>
            <person name="Nardi F."/>
        </authorList>
    </citation>
    <scope>NUCLEOTIDE SEQUENCE [LARGE SCALE GENOMIC DNA]</scope>
    <source>
        <strain evidence="2">DMR45628</strain>
    </source>
</reference>
<accession>A0AAW1JKJ0</accession>
<comment type="caution">
    <text evidence="2">The sequence shown here is derived from an EMBL/GenBank/DDBJ whole genome shotgun (WGS) entry which is preliminary data.</text>
</comment>
<dbReference type="Proteomes" id="UP001458880">
    <property type="component" value="Unassembled WGS sequence"/>
</dbReference>
<protein>
    <submittedName>
        <fullName evidence="2">Uncharacterized protein</fullName>
    </submittedName>
</protein>
<keyword evidence="3" id="KW-1185">Reference proteome</keyword>
<dbReference type="EMBL" id="JASPKY010000354">
    <property type="protein sequence ID" value="KAK9704255.1"/>
    <property type="molecule type" value="Genomic_DNA"/>
</dbReference>
<feature type="region of interest" description="Disordered" evidence="1">
    <location>
        <begin position="1"/>
        <end position="39"/>
    </location>
</feature>
<proteinExistence type="predicted"/>
<dbReference type="AlphaFoldDB" id="A0AAW1JKJ0"/>
<evidence type="ECO:0000256" key="1">
    <source>
        <dbReference type="SAM" id="MobiDB-lite"/>
    </source>
</evidence>
<evidence type="ECO:0000313" key="3">
    <source>
        <dbReference type="Proteomes" id="UP001458880"/>
    </source>
</evidence>
<evidence type="ECO:0000313" key="2">
    <source>
        <dbReference type="EMBL" id="KAK9704255.1"/>
    </source>
</evidence>
<feature type="compositionally biased region" description="Low complexity" evidence="1">
    <location>
        <begin position="18"/>
        <end position="30"/>
    </location>
</feature>